<evidence type="ECO:0000256" key="5">
    <source>
        <dbReference type="ARBA" id="ARBA00023065"/>
    </source>
</evidence>
<keyword evidence="2" id="KW-0813">Transport</keyword>
<dbReference type="InterPro" id="IPR038770">
    <property type="entry name" value="Na+/solute_symporter_sf"/>
</dbReference>
<keyword evidence="5" id="KW-0406">Ion transport</keyword>
<dbReference type="RefSeq" id="WP_125055711.1">
    <property type="nucleotide sequence ID" value="NZ_BHZD01000001.1"/>
</dbReference>
<feature type="region of interest" description="Disordered" evidence="7">
    <location>
        <begin position="422"/>
        <end position="447"/>
    </location>
</feature>
<evidence type="ECO:0000259" key="9">
    <source>
        <dbReference type="Pfam" id="PF00999"/>
    </source>
</evidence>
<dbReference type="GO" id="GO:0015297">
    <property type="term" value="F:antiporter activity"/>
    <property type="evidence" value="ECO:0007669"/>
    <property type="project" value="InterPro"/>
</dbReference>
<gene>
    <name evidence="10" type="ORF">GKJPGBOP_04748</name>
</gene>
<proteinExistence type="predicted"/>
<evidence type="ECO:0000256" key="4">
    <source>
        <dbReference type="ARBA" id="ARBA00022989"/>
    </source>
</evidence>
<evidence type="ECO:0000256" key="7">
    <source>
        <dbReference type="SAM" id="MobiDB-lite"/>
    </source>
</evidence>
<accession>A0A401W6R7</accession>
<dbReference type="InterPro" id="IPR050794">
    <property type="entry name" value="CPA2_transporter"/>
</dbReference>
<comment type="caution">
    <text evidence="10">The sequence shown here is derived from an EMBL/GenBank/DDBJ whole genome shotgun (WGS) entry which is preliminary data.</text>
</comment>
<sequence>MTVSAAPVVPFGGHDLFLFLLQVGLLLSLAFLLGRLALRLGMPAIVGELCAGLLLGPSVLAHVAPGLSGWLLPQSAGRFHLLDAVGQLGVILLVGLTGLSMDLKLVRRRGGTSARISVAGLVVPLGLGVCTGLLVPAALVPGGTERSTFGLFMGVAMGVSAIPVIAKTLIELKLIHRDVGQLTLSAAMIDDIVGWILLSVVSAMATTGVRAGDVAFSLAGLVVVIVAAFLLRPLVRRALRAAVHTRERGAAIALVTVFVLLSAAGTQAMKLEAVFGAFVCGLLINSCGVLDATRLAPLRTVVMSVLAPLFFAMAGLRMDLTSLADGTVALTGLVVLTVAIAGKFAGAYLGARLSRVNHWESLAIGAGMNARGVIEVIVAMVGLRLGVLSLEMYTIIVLVAIVTSLMAPPLLRMTMAHVAYTDEEKERERRNAVDEPAAPTETPLPGH</sequence>
<dbReference type="PANTHER" id="PTHR32468:SF0">
    <property type="entry name" value="K(+)_H(+) ANTIPORTER 1"/>
    <property type="match status" value="1"/>
</dbReference>
<name>A0A401W6R7_STREY</name>
<feature type="transmembrane region" description="Helical" evidence="8">
    <location>
        <begin position="214"/>
        <end position="235"/>
    </location>
</feature>
<feature type="transmembrane region" description="Helical" evidence="8">
    <location>
        <begin position="84"/>
        <end position="106"/>
    </location>
</feature>
<dbReference type="EMBL" id="BHZD01000001">
    <property type="protein sequence ID" value="GCD45028.1"/>
    <property type="molecule type" value="Genomic_DNA"/>
</dbReference>
<dbReference type="GO" id="GO:1902600">
    <property type="term" value="P:proton transmembrane transport"/>
    <property type="evidence" value="ECO:0007669"/>
    <property type="project" value="InterPro"/>
</dbReference>
<feature type="transmembrane region" description="Helical" evidence="8">
    <location>
        <begin position="182"/>
        <end position="202"/>
    </location>
</feature>
<evidence type="ECO:0000256" key="1">
    <source>
        <dbReference type="ARBA" id="ARBA00004141"/>
    </source>
</evidence>
<keyword evidence="3 8" id="KW-0812">Transmembrane</keyword>
<feature type="transmembrane region" description="Helical" evidence="8">
    <location>
        <begin position="151"/>
        <end position="170"/>
    </location>
</feature>
<dbReference type="Proteomes" id="UP000286746">
    <property type="component" value="Unassembled WGS sequence"/>
</dbReference>
<dbReference type="PANTHER" id="PTHR32468">
    <property type="entry name" value="CATION/H + ANTIPORTER"/>
    <property type="match status" value="1"/>
</dbReference>
<dbReference type="InterPro" id="IPR006153">
    <property type="entry name" value="Cation/H_exchanger_TM"/>
</dbReference>
<evidence type="ECO:0000313" key="10">
    <source>
        <dbReference type="EMBL" id="GCD45028.1"/>
    </source>
</evidence>
<dbReference type="Pfam" id="PF00999">
    <property type="entry name" value="Na_H_Exchanger"/>
    <property type="match status" value="1"/>
</dbReference>
<protein>
    <submittedName>
        <fullName evidence="10">Putative Na+/H+ antiporter</fullName>
    </submittedName>
</protein>
<keyword evidence="4 8" id="KW-1133">Transmembrane helix</keyword>
<feature type="transmembrane region" description="Helical" evidence="8">
    <location>
        <begin position="16"/>
        <end position="38"/>
    </location>
</feature>
<feature type="transmembrane region" description="Helical" evidence="8">
    <location>
        <begin position="328"/>
        <end position="350"/>
    </location>
</feature>
<reference evidence="10 11" key="1">
    <citation type="submission" date="2018-11" db="EMBL/GenBank/DDBJ databases">
        <title>Whole genome sequence of Streptomyces paromomycinus NBRC 15454(T).</title>
        <authorList>
            <person name="Komaki H."/>
            <person name="Tamura T."/>
        </authorList>
    </citation>
    <scope>NUCLEOTIDE SEQUENCE [LARGE SCALE GENOMIC DNA]</scope>
    <source>
        <strain evidence="10 11">NBRC 15454</strain>
    </source>
</reference>
<feature type="transmembrane region" description="Helical" evidence="8">
    <location>
        <begin position="271"/>
        <end position="290"/>
    </location>
</feature>
<organism evidence="10 11">
    <name type="scientific">Streptomyces paromomycinus</name>
    <name type="common">Streptomyces rimosus subsp. paromomycinus</name>
    <dbReference type="NCBI Taxonomy" id="92743"/>
    <lineage>
        <taxon>Bacteria</taxon>
        <taxon>Bacillati</taxon>
        <taxon>Actinomycetota</taxon>
        <taxon>Actinomycetes</taxon>
        <taxon>Kitasatosporales</taxon>
        <taxon>Streptomycetaceae</taxon>
        <taxon>Streptomyces</taxon>
    </lineage>
</organism>
<feature type="transmembrane region" description="Helical" evidence="8">
    <location>
        <begin position="297"/>
        <end position="316"/>
    </location>
</feature>
<evidence type="ECO:0000313" key="11">
    <source>
        <dbReference type="Proteomes" id="UP000286746"/>
    </source>
</evidence>
<feature type="transmembrane region" description="Helical" evidence="8">
    <location>
        <begin position="118"/>
        <end position="139"/>
    </location>
</feature>
<feature type="transmembrane region" description="Helical" evidence="8">
    <location>
        <begin position="392"/>
        <end position="411"/>
    </location>
</feature>
<comment type="subcellular location">
    <subcellularLocation>
        <location evidence="1">Membrane</location>
        <topology evidence="1">Multi-pass membrane protein</topology>
    </subcellularLocation>
</comment>
<dbReference type="GO" id="GO:0016020">
    <property type="term" value="C:membrane"/>
    <property type="evidence" value="ECO:0007669"/>
    <property type="project" value="UniProtKB-SubCell"/>
</dbReference>
<evidence type="ECO:0000256" key="6">
    <source>
        <dbReference type="ARBA" id="ARBA00023136"/>
    </source>
</evidence>
<dbReference type="Gene3D" id="1.20.1530.20">
    <property type="match status" value="1"/>
</dbReference>
<feature type="transmembrane region" description="Helical" evidence="8">
    <location>
        <begin position="362"/>
        <end position="386"/>
    </location>
</feature>
<feature type="transmembrane region" description="Helical" evidence="8">
    <location>
        <begin position="45"/>
        <end position="64"/>
    </location>
</feature>
<dbReference type="AlphaFoldDB" id="A0A401W6R7"/>
<evidence type="ECO:0000256" key="3">
    <source>
        <dbReference type="ARBA" id="ARBA00022692"/>
    </source>
</evidence>
<feature type="compositionally biased region" description="Basic and acidic residues" evidence="7">
    <location>
        <begin position="422"/>
        <end position="433"/>
    </location>
</feature>
<feature type="domain" description="Cation/H+ exchanger transmembrane" evidence="9">
    <location>
        <begin position="29"/>
        <end position="413"/>
    </location>
</feature>
<evidence type="ECO:0000256" key="8">
    <source>
        <dbReference type="SAM" id="Phobius"/>
    </source>
</evidence>
<evidence type="ECO:0000256" key="2">
    <source>
        <dbReference type="ARBA" id="ARBA00022448"/>
    </source>
</evidence>
<keyword evidence="6 8" id="KW-0472">Membrane</keyword>
<feature type="transmembrane region" description="Helical" evidence="8">
    <location>
        <begin position="247"/>
        <end position="265"/>
    </location>
</feature>
<keyword evidence="11" id="KW-1185">Reference proteome</keyword>